<organism evidence="2 3">
    <name type="scientific">Candidatus Nitronauta litoralis</name>
    <dbReference type="NCBI Taxonomy" id="2705533"/>
    <lineage>
        <taxon>Bacteria</taxon>
        <taxon>Pseudomonadati</taxon>
        <taxon>Nitrospinota/Tectimicrobiota group</taxon>
        <taxon>Nitrospinota</taxon>
        <taxon>Nitrospinia</taxon>
        <taxon>Nitrospinales</taxon>
        <taxon>Nitrospinaceae</taxon>
        <taxon>Candidatus Nitronauta</taxon>
    </lineage>
</organism>
<protein>
    <submittedName>
        <fullName evidence="2">Uncharacterized protein</fullName>
    </submittedName>
</protein>
<accession>A0A7T0FZD7</accession>
<dbReference type="EMBL" id="CP048685">
    <property type="protein sequence ID" value="QPJ60753.1"/>
    <property type="molecule type" value="Genomic_DNA"/>
</dbReference>
<proteinExistence type="predicted"/>
<reference evidence="2 3" key="1">
    <citation type="submission" date="2020-02" db="EMBL/GenBank/DDBJ databases">
        <title>Genomic and physiological characterization of two novel Nitrospinaceae genera.</title>
        <authorList>
            <person name="Mueller A.J."/>
            <person name="Jung M.-Y."/>
            <person name="Strachan C.R."/>
            <person name="Herbold C.W."/>
            <person name="Kirkegaard R.H."/>
            <person name="Daims H."/>
        </authorList>
    </citation>
    <scope>NUCLEOTIDE SEQUENCE [LARGE SCALE GENOMIC DNA]</scope>
    <source>
        <strain evidence="2">EB</strain>
    </source>
</reference>
<name>A0A7T0FZD7_9BACT</name>
<feature type="signal peptide" evidence="1">
    <location>
        <begin position="1"/>
        <end position="33"/>
    </location>
</feature>
<keyword evidence="1" id="KW-0732">Signal</keyword>
<sequence length="183" mass="20717">MVDQSNTVKTFRLFSWLALILVLLLLITSSAQAQGNMMEVPAPRTLGKFNLLQGSPPIWVKLQGWYCLNESLATFIGQELDSYITGMGGKKDLKFERATAKVAFENLEGDYALKNFEHAKDPKYGQFNPSPGMTIYKSVKHCYTRDQLVKWNELIKRLAQQMVNSPDPVKEAKRLLPNFSNGK</sequence>
<dbReference type="AlphaFoldDB" id="A0A7T0FZD7"/>
<evidence type="ECO:0000313" key="3">
    <source>
        <dbReference type="Proteomes" id="UP000594688"/>
    </source>
</evidence>
<evidence type="ECO:0000256" key="1">
    <source>
        <dbReference type="SAM" id="SignalP"/>
    </source>
</evidence>
<feature type="chain" id="PRO_5032730524" evidence="1">
    <location>
        <begin position="34"/>
        <end position="183"/>
    </location>
</feature>
<gene>
    <name evidence="2" type="ORF">G3M70_02150</name>
</gene>
<dbReference type="Proteomes" id="UP000594688">
    <property type="component" value="Chromosome"/>
</dbReference>
<evidence type="ECO:0000313" key="2">
    <source>
        <dbReference type="EMBL" id="QPJ60753.1"/>
    </source>
</evidence>
<dbReference type="KEGG" id="nli:G3M70_02150"/>